<dbReference type="InterPro" id="IPR029044">
    <property type="entry name" value="Nucleotide-diphossugar_trans"/>
</dbReference>
<evidence type="ECO:0000259" key="1">
    <source>
        <dbReference type="Pfam" id="PF00483"/>
    </source>
</evidence>
<dbReference type="RefSeq" id="WP_012803416.1">
    <property type="nucleotide sequence ID" value="NC_013170.1"/>
</dbReference>
<evidence type="ECO:0000313" key="3">
    <source>
        <dbReference type="Proteomes" id="UP000000954"/>
    </source>
</evidence>
<dbReference type="Pfam" id="PF00483">
    <property type="entry name" value="NTP_transferase"/>
    <property type="match status" value="1"/>
</dbReference>
<dbReference type="eggNOG" id="COG1208">
    <property type="taxonomic scope" value="Bacteria"/>
</dbReference>
<keyword evidence="2" id="KW-0548">Nucleotidyltransferase</keyword>
<dbReference type="InterPro" id="IPR046981">
    <property type="entry name" value="G1P_cyt_trans"/>
</dbReference>
<dbReference type="PANTHER" id="PTHR47183">
    <property type="entry name" value="GLUCOSE-1-PHOSPHATE CYTIDYLYLTRANSFERASE-RELATED"/>
    <property type="match status" value="1"/>
</dbReference>
<keyword evidence="2" id="KW-0808">Transferase</keyword>
<dbReference type="Proteomes" id="UP000000954">
    <property type="component" value="Chromosome"/>
</dbReference>
<dbReference type="PANTHER" id="PTHR47183:SF1">
    <property type="entry name" value="GLUCOSE-1-PHOSPHATE CYTIDYLYLTRANSFERASE"/>
    <property type="match status" value="1"/>
</dbReference>
<gene>
    <name evidence="2" type="ordered locus">Ccur_10400</name>
</gene>
<proteinExistence type="predicted"/>
<dbReference type="NCBIfam" id="TIGR02623">
    <property type="entry name" value="G1P_cyt_trans"/>
    <property type="match status" value="1"/>
</dbReference>
<dbReference type="HOGENOM" id="CLU_029499_10_0_11"/>
<dbReference type="InterPro" id="IPR005835">
    <property type="entry name" value="NTP_transferase_dom"/>
</dbReference>
<reference evidence="2 3" key="1">
    <citation type="journal article" date="2009" name="Stand. Genomic Sci.">
        <title>Complete genome sequence of Cryptobacterium curtum type strain (12-3).</title>
        <authorList>
            <person name="Mavrommatis K."/>
            <person name="Pukall R."/>
            <person name="Rohde C."/>
            <person name="Chen F."/>
            <person name="Sims D."/>
            <person name="Brettin T."/>
            <person name="Kuske C."/>
            <person name="Detter J.C."/>
            <person name="Han C."/>
            <person name="Lapidus A."/>
            <person name="Copeland A."/>
            <person name="Glavina Del Rio T."/>
            <person name="Nolan M."/>
            <person name="Lucas S."/>
            <person name="Tice H."/>
            <person name="Cheng J.F."/>
            <person name="Bruce D."/>
            <person name="Goodwin L."/>
            <person name="Pitluck S."/>
            <person name="Ovchinnikova G."/>
            <person name="Pati A."/>
            <person name="Ivanova N."/>
            <person name="Chen A."/>
            <person name="Palaniappan K."/>
            <person name="Chain P."/>
            <person name="D'haeseleer P."/>
            <person name="Goker M."/>
            <person name="Bristow J."/>
            <person name="Eisen J.A."/>
            <person name="Markowitz V."/>
            <person name="Hugenholtz P."/>
            <person name="Rohde M."/>
            <person name="Klenk H.P."/>
            <person name="Kyrpides N.C."/>
        </authorList>
    </citation>
    <scope>NUCLEOTIDE SEQUENCE [LARGE SCALE GENOMIC DNA]</scope>
    <source>
        <strain evidence="3">ATCC 700683 / DSM 15641 / 12-3</strain>
    </source>
</reference>
<dbReference type="InterPro" id="IPR013446">
    <property type="entry name" value="G1P_cyt_trans-like"/>
</dbReference>
<dbReference type="OrthoDB" id="9814110at2"/>
<dbReference type="GO" id="GO:0009243">
    <property type="term" value="P:O antigen biosynthetic process"/>
    <property type="evidence" value="ECO:0007669"/>
    <property type="project" value="InterPro"/>
</dbReference>
<dbReference type="Gene3D" id="3.90.550.10">
    <property type="entry name" value="Spore Coat Polysaccharide Biosynthesis Protein SpsA, Chain A"/>
    <property type="match status" value="1"/>
</dbReference>
<dbReference type="EC" id="2.7.7.33" evidence="2"/>
<dbReference type="EMBL" id="CP001682">
    <property type="protein sequence ID" value="ACU94731.1"/>
    <property type="molecule type" value="Genomic_DNA"/>
</dbReference>
<evidence type="ECO:0000313" key="2">
    <source>
        <dbReference type="EMBL" id="ACU94731.1"/>
    </source>
</evidence>
<dbReference type="KEGG" id="ccu:Ccur_10400"/>
<protein>
    <submittedName>
        <fullName evidence="2">Glucose-1-phosphate cytidylyltransferase</fullName>
        <ecNumber evidence="2">2.7.7.33</ecNumber>
    </submittedName>
</protein>
<dbReference type="CDD" id="cd02524">
    <property type="entry name" value="G1P_cytidylyltransferase"/>
    <property type="match status" value="1"/>
</dbReference>
<dbReference type="SUPFAM" id="SSF53448">
    <property type="entry name" value="Nucleotide-diphospho-sugar transferases"/>
    <property type="match status" value="1"/>
</dbReference>
<name>C7MP91_CRYCD</name>
<dbReference type="STRING" id="469378.Ccur_10400"/>
<organism evidence="2 3">
    <name type="scientific">Cryptobacterium curtum (strain ATCC 700683 / DSM 15641 / CCUG 43107 / 12-3)</name>
    <dbReference type="NCBI Taxonomy" id="469378"/>
    <lineage>
        <taxon>Bacteria</taxon>
        <taxon>Bacillati</taxon>
        <taxon>Actinomycetota</taxon>
        <taxon>Coriobacteriia</taxon>
        <taxon>Eggerthellales</taxon>
        <taxon>Eggerthellaceae</taxon>
        <taxon>Cryptobacterium</taxon>
    </lineage>
</organism>
<feature type="domain" description="Nucleotidyl transferase" evidence="1">
    <location>
        <begin position="2"/>
        <end position="231"/>
    </location>
</feature>
<sequence length="257" mass="29044">MKAVILAGGLGTRISEESHLRPKPMIEIGGMPILWHIMKILSTQGITEFVICAGYKQEVIKDWFADYYLHTSDVTFDLTNGGRTTVHRNTSEAWKVTVADTGYATMTGGRLKKIKHYVGDETFLMTYGDGVANVNISDLVAYHQLSGTKATLTAVHATQRFGVLDMNDSGLIREFREKHDRDGSYINGGFMILEPEVLDYIESDSTIFESDTLFTLAQKGELGAYRHEGFWQCMDMQREKQLLEDMWAKGNAPWKIW</sequence>
<keyword evidence="3" id="KW-1185">Reference proteome</keyword>
<accession>C7MP91</accession>
<dbReference type="AlphaFoldDB" id="C7MP91"/>
<dbReference type="GO" id="GO:0047343">
    <property type="term" value="F:glucose-1-phosphate cytidylyltransferase activity"/>
    <property type="evidence" value="ECO:0007669"/>
    <property type="project" value="UniProtKB-EC"/>
</dbReference>